<keyword evidence="5" id="KW-0206">Cytoskeleton</keyword>
<feature type="region of interest" description="Disordered" evidence="6">
    <location>
        <begin position="182"/>
        <end position="204"/>
    </location>
</feature>
<comment type="subcellular location">
    <subcellularLocation>
        <location evidence="1">Cytoplasm</location>
        <location evidence="1">Cytoskeleton</location>
    </subcellularLocation>
</comment>
<keyword evidence="4" id="KW-0597">Phosphoprotein</keyword>
<feature type="region of interest" description="Disordered" evidence="6">
    <location>
        <begin position="552"/>
        <end position="612"/>
    </location>
</feature>
<dbReference type="AlphaFoldDB" id="A0A7L1NTC1"/>
<dbReference type="EMBL" id="VXBP01008530">
    <property type="protein sequence ID" value="NXO02407.1"/>
    <property type="molecule type" value="Genomic_DNA"/>
</dbReference>
<feature type="compositionally biased region" description="Basic and acidic residues" evidence="6">
    <location>
        <begin position="69"/>
        <end position="79"/>
    </location>
</feature>
<protein>
    <submittedName>
        <fullName evidence="8">CKAP2 protein</fullName>
    </submittedName>
</protein>
<feature type="domain" description="Cytoskeleton-associated protein 2 C-terminal" evidence="7">
    <location>
        <begin position="544"/>
        <end position="688"/>
    </location>
</feature>
<feature type="region of interest" description="Disordered" evidence="6">
    <location>
        <begin position="652"/>
        <end position="672"/>
    </location>
</feature>
<evidence type="ECO:0000256" key="1">
    <source>
        <dbReference type="ARBA" id="ARBA00004245"/>
    </source>
</evidence>
<feature type="compositionally biased region" description="Basic residues" evidence="6">
    <location>
        <begin position="560"/>
        <end position="575"/>
    </location>
</feature>
<dbReference type="Proteomes" id="UP000565785">
    <property type="component" value="Unassembled WGS sequence"/>
</dbReference>
<feature type="compositionally biased region" description="Polar residues" evidence="6">
    <location>
        <begin position="317"/>
        <end position="328"/>
    </location>
</feature>
<evidence type="ECO:0000259" key="7">
    <source>
        <dbReference type="Pfam" id="PF15297"/>
    </source>
</evidence>
<proteinExistence type="inferred from homology"/>
<accession>A0A7L1NTC1</accession>
<comment type="caution">
    <text evidence="8">The sequence shown here is derived from an EMBL/GenBank/DDBJ whole genome shotgun (WGS) entry which is preliminary data.</text>
</comment>
<feature type="non-terminal residue" evidence="8">
    <location>
        <position position="697"/>
    </location>
</feature>
<dbReference type="InterPro" id="IPR029197">
    <property type="entry name" value="CKAP2_C"/>
</dbReference>
<feature type="compositionally biased region" description="Polar residues" evidence="6">
    <location>
        <begin position="283"/>
        <end position="292"/>
    </location>
</feature>
<feature type="non-terminal residue" evidence="8">
    <location>
        <position position="1"/>
    </location>
</feature>
<evidence type="ECO:0000256" key="2">
    <source>
        <dbReference type="ARBA" id="ARBA00009468"/>
    </source>
</evidence>
<evidence type="ECO:0000313" key="9">
    <source>
        <dbReference type="Proteomes" id="UP000565785"/>
    </source>
</evidence>
<sequence length="697" mass="77418">MAALAPPQLPTSRRSEPAYREQRRQKVEEYLSRKKMFSGIPIEENQASIRSRRTISSKMQDKIQLSRSPKPEIESKENANKLSWDESSGTAENVVLNSSTITTTNAISGINYNPDNHSSAVEVAKTKPQHVSLSKSFLQTKSIKEKQLIADKQKSSDDLLKKLVLGTYRGKVIPSKINSFRKAPKNEEKSSLADKKLLPSATKPAVSSLSMSSYTLVLKTTKITKSSNSVKPNGVLPLQGKPSVKATADSKSNLKKQQLTSASVLQKVTDQKTTGRKAPQQLKPASNNSDCSVQGRKKGTDFCEAPKPDAPAKPVSVASTKSGQNFKTNSNRKLVLPKESAEERRARLNEWKASKGRVMRRPPACTLLAPQSRTEEQEFSSGDSLEDLLHSEKVNKTLTECLHLIKQGHQGDEVRATLEDLAQSIPGIKKLAKYWICCLHLEQMGPLEKLIIVYEEAILAGAMPKDELRHTLIDIVKNTESLSKPENGRTATEAHLSEVVEVNKEPNSSVEQVQEACNNVCYDDDQKAESEDKKAETSSEVVMKEEMGLVLKPREETLPKKKKKHRNKERMKKKGKSETEQQNEDGVKDTMQAVNSPGKENDASYLTRYNPATTPYSESVKMYHEANDLSAKDLKVVTPLRYSQRIREKIGKQSDTLTDEDPCVSSLEQPGELESKATTVIHIQSDALKETSAEVEE</sequence>
<evidence type="ECO:0000256" key="3">
    <source>
        <dbReference type="ARBA" id="ARBA00022490"/>
    </source>
</evidence>
<feature type="domain" description="Cytoskeleton-associated protein 2 C-terminal" evidence="7">
    <location>
        <begin position="332"/>
        <end position="537"/>
    </location>
</feature>
<dbReference type="InterPro" id="IPR026165">
    <property type="entry name" value="CKAP2_fam"/>
</dbReference>
<feature type="compositionally biased region" description="Basic and acidic residues" evidence="6">
    <location>
        <begin position="298"/>
        <end position="307"/>
    </location>
</feature>
<reference evidence="8 9" key="1">
    <citation type="submission" date="2019-09" db="EMBL/GenBank/DDBJ databases">
        <title>Bird 10,000 Genomes (B10K) Project - Family phase.</title>
        <authorList>
            <person name="Zhang G."/>
        </authorList>
    </citation>
    <scope>NUCLEOTIDE SEQUENCE [LARGE SCALE GENOMIC DNA]</scope>
    <source>
        <strain evidence="8">B10K-DU-002-35</strain>
        <tissue evidence="8">Muscle</tissue>
    </source>
</reference>
<dbReference type="OrthoDB" id="9945093at2759"/>
<keyword evidence="3" id="KW-0963">Cytoplasm</keyword>
<feature type="compositionally biased region" description="Basic and acidic residues" evidence="6">
    <location>
        <begin position="184"/>
        <end position="197"/>
    </location>
</feature>
<feature type="region of interest" description="Disordered" evidence="6">
    <location>
        <begin position="1"/>
        <end position="86"/>
    </location>
</feature>
<feature type="compositionally biased region" description="Polar residues" evidence="6">
    <location>
        <begin position="249"/>
        <end position="272"/>
    </location>
</feature>
<evidence type="ECO:0000313" key="8">
    <source>
        <dbReference type="EMBL" id="NXO02407.1"/>
    </source>
</evidence>
<feature type="compositionally biased region" description="Polar residues" evidence="6">
    <location>
        <begin position="56"/>
        <end position="67"/>
    </location>
</feature>
<dbReference type="GO" id="GO:0007026">
    <property type="term" value="P:negative regulation of microtubule depolymerization"/>
    <property type="evidence" value="ECO:0007669"/>
    <property type="project" value="TreeGrafter"/>
</dbReference>
<dbReference type="PANTHER" id="PTHR16076:SF8">
    <property type="entry name" value="CYTOSKELETON-ASSOCIATED PROTEIN 2"/>
    <property type="match status" value="1"/>
</dbReference>
<organism evidence="8 9">
    <name type="scientific">Rhinopomastus cyanomelas</name>
    <name type="common">Common scimitarbill</name>
    <dbReference type="NCBI Taxonomy" id="113115"/>
    <lineage>
        <taxon>Eukaryota</taxon>
        <taxon>Metazoa</taxon>
        <taxon>Chordata</taxon>
        <taxon>Craniata</taxon>
        <taxon>Vertebrata</taxon>
        <taxon>Euteleostomi</taxon>
        <taxon>Archelosauria</taxon>
        <taxon>Archosauria</taxon>
        <taxon>Dinosauria</taxon>
        <taxon>Saurischia</taxon>
        <taxon>Theropoda</taxon>
        <taxon>Coelurosauria</taxon>
        <taxon>Aves</taxon>
        <taxon>Neognathae</taxon>
        <taxon>Neoaves</taxon>
        <taxon>Telluraves</taxon>
        <taxon>Coraciimorphae</taxon>
        <taxon>Bucerotiformes</taxon>
        <taxon>Rhinopomastidae</taxon>
        <taxon>Rhinopomastus</taxon>
    </lineage>
</organism>
<dbReference type="PANTHER" id="PTHR16076">
    <property type="entry name" value="CYTOSKELETON ASSOCIATED PROTEIN 2-RELATED"/>
    <property type="match status" value="1"/>
</dbReference>
<dbReference type="GO" id="GO:0015630">
    <property type="term" value="C:microtubule cytoskeleton"/>
    <property type="evidence" value="ECO:0007669"/>
    <property type="project" value="TreeGrafter"/>
</dbReference>
<dbReference type="Pfam" id="PF15297">
    <property type="entry name" value="CKAP2_C"/>
    <property type="match status" value="2"/>
</dbReference>
<feature type="compositionally biased region" description="Basic and acidic residues" evidence="6">
    <location>
        <begin position="13"/>
        <end position="32"/>
    </location>
</feature>
<gene>
    <name evidence="8" type="primary">Ckap2</name>
    <name evidence="8" type="ORF">RHICYA_R03919</name>
</gene>
<feature type="region of interest" description="Disordered" evidence="6">
    <location>
        <begin position="226"/>
        <end position="328"/>
    </location>
</feature>
<evidence type="ECO:0000256" key="4">
    <source>
        <dbReference type="ARBA" id="ARBA00022553"/>
    </source>
</evidence>
<comment type="similarity">
    <text evidence="2">Belongs to the CKAP2 family.</text>
</comment>
<evidence type="ECO:0000256" key="5">
    <source>
        <dbReference type="ARBA" id="ARBA00023212"/>
    </source>
</evidence>
<evidence type="ECO:0000256" key="6">
    <source>
        <dbReference type="SAM" id="MobiDB-lite"/>
    </source>
</evidence>
<name>A0A7L1NTC1_RHICY</name>
<keyword evidence="9" id="KW-1185">Reference proteome</keyword>